<accession>A0A8S4QM62</accession>
<proteinExistence type="predicted"/>
<reference evidence="2" key="1">
    <citation type="submission" date="2022-03" db="EMBL/GenBank/DDBJ databases">
        <authorList>
            <person name="Lindestad O."/>
        </authorList>
    </citation>
    <scope>NUCLEOTIDE SEQUENCE</scope>
</reference>
<evidence type="ECO:0000256" key="1">
    <source>
        <dbReference type="SAM" id="MobiDB-lite"/>
    </source>
</evidence>
<protein>
    <submittedName>
        <fullName evidence="2">Jg673 protein</fullName>
    </submittedName>
</protein>
<evidence type="ECO:0000313" key="2">
    <source>
        <dbReference type="EMBL" id="CAH2215714.1"/>
    </source>
</evidence>
<gene>
    <name evidence="2" type="primary">jg673</name>
    <name evidence="2" type="ORF">PAEG_LOCUS3800</name>
</gene>
<keyword evidence="3" id="KW-1185">Reference proteome</keyword>
<sequence length="87" mass="9553">MSDEEGSSYLAVTTVQVQSPTVSNLRSPCSAPSPAATTRSKKALVIKTKVTRAPAKRLEPMWRFCKFTGSAEIDDNNSFQSREEKNS</sequence>
<evidence type="ECO:0000313" key="3">
    <source>
        <dbReference type="Proteomes" id="UP000838756"/>
    </source>
</evidence>
<dbReference type="EMBL" id="CAKXAJ010012489">
    <property type="protein sequence ID" value="CAH2215714.1"/>
    <property type="molecule type" value="Genomic_DNA"/>
</dbReference>
<dbReference type="OrthoDB" id="123207at2759"/>
<dbReference type="Proteomes" id="UP000838756">
    <property type="component" value="Unassembled WGS sequence"/>
</dbReference>
<name>A0A8S4QM62_9NEOP</name>
<feature type="region of interest" description="Disordered" evidence="1">
    <location>
        <begin position="21"/>
        <end position="40"/>
    </location>
</feature>
<organism evidence="2 3">
    <name type="scientific">Pararge aegeria aegeria</name>
    <dbReference type="NCBI Taxonomy" id="348720"/>
    <lineage>
        <taxon>Eukaryota</taxon>
        <taxon>Metazoa</taxon>
        <taxon>Ecdysozoa</taxon>
        <taxon>Arthropoda</taxon>
        <taxon>Hexapoda</taxon>
        <taxon>Insecta</taxon>
        <taxon>Pterygota</taxon>
        <taxon>Neoptera</taxon>
        <taxon>Endopterygota</taxon>
        <taxon>Lepidoptera</taxon>
        <taxon>Glossata</taxon>
        <taxon>Ditrysia</taxon>
        <taxon>Papilionoidea</taxon>
        <taxon>Nymphalidae</taxon>
        <taxon>Satyrinae</taxon>
        <taxon>Satyrini</taxon>
        <taxon>Parargina</taxon>
        <taxon>Pararge</taxon>
    </lineage>
</organism>
<comment type="caution">
    <text evidence="2">The sequence shown here is derived from an EMBL/GenBank/DDBJ whole genome shotgun (WGS) entry which is preliminary data.</text>
</comment>
<dbReference type="AlphaFoldDB" id="A0A8S4QM62"/>